<dbReference type="SMART" id="SM00248">
    <property type="entry name" value="ANK"/>
    <property type="match status" value="6"/>
</dbReference>
<feature type="repeat" description="ANK" evidence="3">
    <location>
        <begin position="348"/>
        <end position="373"/>
    </location>
</feature>
<dbReference type="InterPro" id="IPR052420">
    <property type="entry name" value="Espin/Espin-like"/>
</dbReference>
<name>A0A7S2PBM8_9STRA</name>
<dbReference type="InterPro" id="IPR002110">
    <property type="entry name" value="Ankyrin_rpt"/>
</dbReference>
<keyword evidence="2 3" id="KW-0040">ANK repeat</keyword>
<proteinExistence type="predicted"/>
<dbReference type="Pfam" id="PF12796">
    <property type="entry name" value="Ank_2"/>
    <property type="match status" value="1"/>
</dbReference>
<evidence type="ECO:0000313" key="4">
    <source>
        <dbReference type="EMBL" id="CAD9589749.1"/>
    </source>
</evidence>
<sequence length="576" mass="63934">MPAFDDADDYFPPACPPPQSMIITSRLHDLARVYNWEAVIARSMSHPKEASYLGPDRLNALHHVCNRRPPADVVEALLRADAKQAEVQDVKGWTALHYACRFKANPMVVQHLLGASRASSMLRDLNGRSPLYYAIRYDAPQEVIQQLVSAFPGSVMQCDHAGASPISLIWTSFATSFLGKRHIDETIDELEKLADDAEQRQNYQFELKGKRKLGLIWKRVMELLSLSWQNSGNEKRKWFLLHAISSFPCHIKMWQLAKALNPEQAFEVDQDTGRLPLHFVAASTGLHGENCRTIMRQLLELNPAAVKHLDNAGNTPLAIAVQDKQWEEDGLVDLFEAYPEALQIADHNGRLPLHTAASSDSAQPCVVRYLLKHYIEGAQTPDAINGALPLHHSLCSGYIYSSASAENDSPAVTASSNSNTASSCESSKYMVIYQAYPAAIRTRDITNHRLPLHYACASIDASPHTITQLIDWYPDAVRTLDKHGKTPLLLACESGKDWDTGLAVLIQAFPQGVIRMDHRGFLPFHVLAMSTTCSSSSSSAQSSADNYDADLSVLCTMFRLLKQDPSCFAAYCICNE</sequence>
<protein>
    <submittedName>
        <fullName evidence="4">Uncharacterized protein</fullName>
    </submittedName>
</protein>
<dbReference type="AlphaFoldDB" id="A0A7S2PBM8"/>
<dbReference type="GO" id="GO:0051017">
    <property type="term" value="P:actin filament bundle assembly"/>
    <property type="evidence" value="ECO:0007669"/>
    <property type="project" value="TreeGrafter"/>
</dbReference>
<evidence type="ECO:0000256" key="3">
    <source>
        <dbReference type="PROSITE-ProRule" id="PRU00023"/>
    </source>
</evidence>
<dbReference type="GO" id="GO:0005737">
    <property type="term" value="C:cytoplasm"/>
    <property type="evidence" value="ECO:0007669"/>
    <property type="project" value="TreeGrafter"/>
</dbReference>
<evidence type="ECO:0000256" key="2">
    <source>
        <dbReference type="ARBA" id="ARBA00023043"/>
    </source>
</evidence>
<dbReference type="GO" id="GO:0051015">
    <property type="term" value="F:actin filament binding"/>
    <property type="evidence" value="ECO:0007669"/>
    <property type="project" value="TreeGrafter"/>
</dbReference>
<reference evidence="4" key="1">
    <citation type="submission" date="2021-01" db="EMBL/GenBank/DDBJ databases">
        <authorList>
            <person name="Corre E."/>
            <person name="Pelletier E."/>
            <person name="Niang G."/>
            <person name="Scheremetjew M."/>
            <person name="Finn R."/>
            <person name="Kale V."/>
            <person name="Holt S."/>
            <person name="Cochrane G."/>
            <person name="Meng A."/>
            <person name="Brown T."/>
            <person name="Cohen L."/>
        </authorList>
    </citation>
    <scope>NUCLEOTIDE SEQUENCE</scope>
    <source>
        <strain evidence="4">B650</strain>
    </source>
</reference>
<keyword evidence="1" id="KW-0677">Repeat</keyword>
<dbReference type="InterPro" id="IPR036770">
    <property type="entry name" value="Ankyrin_rpt-contain_sf"/>
</dbReference>
<dbReference type="PANTHER" id="PTHR24153">
    <property type="entry name" value="ESPIN"/>
    <property type="match status" value="1"/>
</dbReference>
<gene>
    <name evidence="4" type="ORF">LDAN0321_LOCUS12998</name>
</gene>
<dbReference type="Gene3D" id="1.25.40.20">
    <property type="entry name" value="Ankyrin repeat-containing domain"/>
    <property type="match status" value="3"/>
</dbReference>
<organism evidence="4">
    <name type="scientific">Leptocylindrus danicus</name>
    <dbReference type="NCBI Taxonomy" id="163516"/>
    <lineage>
        <taxon>Eukaryota</taxon>
        <taxon>Sar</taxon>
        <taxon>Stramenopiles</taxon>
        <taxon>Ochrophyta</taxon>
        <taxon>Bacillariophyta</taxon>
        <taxon>Coscinodiscophyceae</taxon>
        <taxon>Chaetocerotophycidae</taxon>
        <taxon>Leptocylindrales</taxon>
        <taxon>Leptocylindraceae</taxon>
        <taxon>Leptocylindrus</taxon>
    </lineage>
</organism>
<dbReference type="EMBL" id="HBGY01020612">
    <property type="protein sequence ID" value="CAD9589749.1"/>
    <property type="molecule type" value="Transcribed_RNA"/>
</dbReference>
<dbReference type="SUPFAM" id="SSF48403">
    <property type="entry name" value="Ankyrin repeat"/>
    <property type="match status" value="1"/>
</dbReference>
<evidence type="ECO:0000256" key="1">
    <source>
        <dbReference type="ARBA" id="ARBA00022737"/>
    </source>
</evidence>
<dbReference type="PROSITE" id="PS50088">
    <property type="entry name" value="ANK_REPEAT"/>
    <property type="match status" value="1"/>
</dbReference>
<dbReference type="PROSITE" id="PS50297">
    <property type="entry name" value="ANK_REP_REGION"/>
    <property type="match status" value="1"/>
</dbReference>
<accession>A0A7S2PBM8</accession>
<dbReference type="PANTHER" id="PTHR24153:SF8">
    <property type="entry name" value="FORKED, ISOFORM F"/>
    <property type="match status" value="1"/>
</dbReference>